<dbReference type="Proteomes" id="UP000054538">
    <property type="component" value="Unassembled WGS sequence"/>
</dbReference>
<keyword evidence="2" id="KW-1185">Reference proteome</keyword>
<name>A0A0D0DDE3_9AGAM</name>
<reference evidence="2" key="2">
    <citation type="submission" date="2015-01" db="EMBL/GenBank/DDBJ databases">
        <title>Evolutionary Origins and Diversification of the Mycorrhizal Mutualists.</title>
        <authorList>
            <consortium name="DOE Joint Genome Institute"/>
            <consortium name="Mycorrhizal Genomics Consortium"/>
            <person name="Kohler A."/>
            <person name="Kuo A."/>
            <person name="Nagy L.G."/>
            <person name="Floudas D."/>
            <person name="Copeland A."/>
            <person name="Barry K.W."/>
            <person name="Cichocki N."/>
            <person name="Veneault-Fourrey C."/>
            <person name="LaButti K."/>
            <person name="Lindquist E.A."/>
            <person name="Lipzen A."/>
            <person name="Lundell T."/>
            <person name="Morin E."/>
            <person name="Murat C."/>
            <person name="Riley R."/>
            <person name="Ohm R."/>
            <person name="Sun H."/>
            <person name="Tunlid A."/>
            <person name="Henrissat B."/>
            <person name="Grigoriev I.V."/>
            <person name="Hibbett D.S."/>
            <person name="Martin F."/>
        </authorList>
    </citation>
    <scope>NUCLEOTIDE SEQUENCE [LARGE SCALE GENOMIC DNA]</scope>
    <source>
        <strain evidence="2">Ve08.2h10</strain>
    </source>
</reference>
<dbReference type="AlphaFoldDB" id="A0A0D0DDE3"/>
<dbReference type="EMBL" id="KN825050">
    <property type="protein sequence ID" value="KIK95292.1"/>
    <property type="molecule type" value="Genomic_DNA"/>
</dbReference>
<reference evidence="1 2" key="1">
    <citation type="submission" date="2014-04" db="EMBL/GenBank/DDBJ databases">
        <authorList>
            <consortium name="DOE Joint Genome Institute"/>
            <person name="Kuo A."/>
            <person name="Kohler A."/>
            <person name="Jargeat P."/>
            <person name="Nagy L.G."/>
            <person name="Floudas D."/>
            <person name="Copeland A."/>
            <person name="Barry K.W."/>
            <person name="Cichocki N."/>
            <person name="Veneault-Fourrey C."/>
            <person name="LaButti K."/>
            <person name="Lindquist E.A."/>
            <person name="Lipzen A."/>
            <person name="Lundell T."/>
            <person name="Morin E."/>
            <person name="Murat C."/>
            <person name="Sun H."/>
            <person name="Tunlid A."/>
            <person name="Henrissat B."/>
            <person name="Grigoriev I.V."/>
            <person name="Hibbett D.S."/>
            <person name="Martin F."/>
            <person name="Nordberg H.P."/>
            <person name="Cantor M.N."/>
            <person name="Hua S.X."/>
        </authorList>
    </citation>
    <scope>NUCLEOTIDE SEQUENCE [LARGE SCALE GENOMIC DNA]</scope>
    <source>
        <strain evidence="1 2">Ve08.2h10</strain>
    </source>
</reference>
<dbReference type="InParanoid" id="A0A0D0DDE3"/>
<dbReference type="HOGENOM" id="CLU_2373409_0_0_1"/>
<proteinExistence type="predicted"/>
<accession>A0A0D0DDE3</accession>
<evidence type="ECO:0000313" key="1">
    <source>
        <dbReference type="EMBL" id="KIK95292.1"/>
    </source>
</evidence>
<evidence type="ECO:0000313" key="2">
    <source>
        <dbReference type="Proteomes" id="UP000054538"/>
    </source>
</evidence>
<protein>
    <submittedName>
        <fullName evidence="1">Uncharacterized protein</fullName>
    </submittedName>
</protein>
<gene>
    <name evidence="1" type="ORF">PAXRUDRAFT_140980</name>
</gene>
<sequence length="95" mass="10923">MYKKNGSKGSRHESISLVSSREVLSLSNIGLRVFTQTHPEERENSFWHSSKSTGDLWTLASTKEIVYNLGPLTLDAADGRYYQLKPWAFDRWVFV</sequence>
<organism evidence="1 2">
    <name type="scientific">Paxillus rubicundulus Ve08.2h10</name>
    <dbReference type="NCBI Taxonomy" id="930991"/>
    <lineage>
        <taxon>Eukaryota</taxon>
        <taxon>Fungi</taxon>
        <taxon>Dikarya</taxon>
        <taxon>Basidiomycota</taxon>
        <taxon>Agaricomycotina</taxon>
        <taxon>Agaricomycetes</taxon>
        <taxon>Agaricomycetidae</taxon>
        <taxon>Boletales</taxon>
        <taxon>Paxilineae</taxon>
        <taxon>Paxillaceae</taxon>
        <taxon>Paxillus</taxon>
    </lineage>
</organism>
<dbReference type="OrthoDB" id="2436145at2759"/>